<dbReference type="InterPro" id="IPR050235">
    <property type="entry name" value="CK1_Ser-Thr_kinase"/>
</dbReference>
<evidence type="ECO:0000256" key="4">
    <source>
        <dbReference type="ARBA" id="ARBA00023860"/>
    </source>
</evidence>
<keyword evidence="2 5" id="KW-0547">Nucleotide-binding</keyword>
<feature type="binding site" evidence="5">
    <location>
        <position position="41"/>
    </location>
    <ligand>
        <name>ATP</name>
        <dbReference type="ChEBI" id="CHEBI:30616"/>
    </ligand>
</feature>
<evidence type="ECO:0000256" key="1">
    <source>
        <dbReference type="ARBA" id="ARBA00012513"/>
    </source>
</evidence>
<sequence length="389" mass="45166">MAEILVGTRKKYRVKQKIGSGSFGDIYEGESVATKEKVAIKLENKNTRYPQLLYEYQVYRAIEPAQGFPVVHWCGSAGRCNVMVMELLGSSLESLYVKCGRRFSMKTVLMLAIQLIDRIEHQHKNHFLHRDIKPDNFLMGRGPNRHTVYVIDMGLSKRFEHPTSLEHIAYRNNKKFTGTPRYASINTHHGVEQSRRDDLESLGYMLMYFNLGKLPWQGLKARTKQEKYDKIGNKKMDVPIPTLCKGFPKEFELYLTYCRQLGFSQKPNYPYIRALFTTLFKNCGYKDDWVFDWMKGDEAPDFRPMGPSMKPTISGNQELGPLGIENGQMMESYRKLRDDRDEWKRKHDEGVKTLEMLDEEVKRLKAHVANYCSQPYQSEQDNAGNQNPG</sequence>
<dbReference type="PROSITE" id="PS50011">
    <property type="entry name" value="PROTEIN_KINASE_DOM"/>
    <property type="match status" value="1"/>
</dbReference>
<dbReference type="PROSITE" id="PS00107">
    <property type="entry name" value="PROTEIN_KINASE_ATP"/>
    <property type="match status" value="1"/>
</dbReference>
<dbReference type="PANTHER" id="PTHR11909">
    <property type="entry name" value="CASEIN KINASE-RELATED"/>
    <property type="match status" value="1"/>
</dbReference>
<dbReference type="Gene3D" id="1.10.510.10">
    <property type="entry name" value="Transferase(Phosphotransferase) domain 1"/>
    <property type="match status" value="1"/>
</dbReference>
<dbReference type="GO" id="GO:0004674">
    <property type="term" value="F:protein serine/threonine kinase activity"/>
    <property type="evidence" value="ECO:0007669"/>
    <property type="project" value="UniProtKB-KW"/>
</dbReference>
<gene>
    <name evidence="8" type="ORF">LGLO00237_LOCUS394</name>
</gene>
<accession>A0A6U3BWI6</accession>
<comment type="similarity">
    <text evidence="6">Belongs to the protein kinase superfamily.</text>
</comment>
<dbReference type="SMART" id="SM00220">
    <property type="entry name" value="S_TKc"/>
    <property type="match status" value="1"/>
</dbReference>
<evidence type="ECO:0000256" key="5">
    <source>
        <dbReference type="PROSITE-ProRule" id="PRU10141"/>
    </source>
</evidence>
<dbReference type="InterPro" id="IPR000719">
    <property type="entry name" value="Prot_kinase_dom"/>
</dbReference>
<dbReference type="InterPro" id="IPR008271">
    <property type="entry name" value="Ser/Thr_kinase_AS"/>
</dbReference>
<dbReference type="AlphaFoldDB" id="A0A6U3BWI6"/>
<dbReference type="PROSITE" id="PS00108">
    <property type="entry name" value="PROTEIN_KINASE_ST"/>
    <property type="match status" value="1"/>
</dbReference>
<evidence type="ECO:0000313" key="8">
    <source>
        <dbReference type="EMBL" id="CAE0643868.1"/>
    </source>
</evidence>
<dbReference type="InterPro" id="IPR011009">
    <property type="entry name" value="Kinase-like_dom_sf"/>
</dbReference>
<dbReference type="InterPro" id="IPR017441">
    <property type="entry name" value="Protein_kinase_ATP_BS"/>
</dbReference>
<evidence type="ECO:0000259" key="7">
    <source>
        <dbReference type="PROSITE" id="PS50011"/>
    </source>
</evidence>
<organism evidence="8">
    <name type="scientific">Lotharella globosa</name>
    <dbReference type="NCBI Taxonomy" id="91324"/>
    <lineage>
        <taxon>Eukaryota</taxon>
        <taxon>Sar</taxon>
        <taxon>Rhizaria</taxon>
        <taxon>Cercozoa</taxon>
        <taxon>Chlorarachniophyceae</taxon>
        <taxon>Lotharella</taxon>
    </lineage>
</organism>
<dbReference type="SUPFAM" id="SSF56112">
    <property type="entry name" value="Protein kinase-like (PK-like)"/>
    <property type="match status" value="1"/>
</dbReference>
<dbReference type="CDD" id="cd14016">
    <property type="entry name" value="STKc_CK1"/>
    <property type="match status" value="1"/>
</dbReference>
<dbReference type="GO" id="GO:0005524">
    <property type="term" value="F:ATP binding"/>
    <property type="evidence" value="ECO:0007669"/>
    <property type="project" value="UniProtKB-UniRule"/>
</dbReference>
<dbReference type="EC" id="2.7.11.1" evidence="1"/>
<dbReference type="Pfam" id="PF00069">
    <property type="entry name" value="Pkinase"/>
    <property type="match status" value="1"/>
</dbReference>
<name>A0A6U3BWI6_9EUKA</name>
<keyword evidence="6" id="KW-0723">Serine/threonine-protein kinase</keyword>
<keyword evidence="3 5" id="KW-0067">ATP-binding</keyword>
<feature type="domain" description="Protein kinase" evidence="7">
    <location>
        <begin position="12"/>
        <end position="280"/>
    </location>
</feature>
<protein>
    <recommendedName>
        <fullName evidence="4">Casein kinase I</fullName>
        <ecNumber evidence="1">2.7.11.1</ecNumber>
    </recommendedName>
</protein>
<evidence type="ECO:0000256" key="6">
    <source>
        <dbReference type="RuleBase" id="RU000304"/>
    </source>
</evidence>
<dbReference type="FunFam" id="1.10.510.10:FF:000596">
    <property type="entry name" value="CK1 family protein kinase"/>
    <property type="match status" value="1"/>
</dbReference>
<keyword evidence="6" id="KW-0808">Transferase</keyword>
<proteinExistence type="inferred from homology"/>
<evidence type="ECO:0000256" key="3">
    <source>
        <dbReference type="ARBA" id="ARBA00022840"/>
    </source>
</evidence>
<evidence type="ECO:0000256" key="2">
    <source>
        <dbReference type="ARBA" id="ARBA00022741"/>
    </source>
</evidence>
<keyword evidence="6" id="KW-0418">Kinase</keyword>
<reference evidence="8" key="1">
    <citation type="submission" date="2021-01" db="EMBL/GenBank/DDBJ databases">
        <authorList>
            <person name="Corre E."/>
            <person name="Pelletier E."/>
            <person name="Niang G."/>
            <person name="Scheremetjew M."/>
            <person name="Finn R."/>
            <person name="Kale V."/>
            <person name="Holt S."/>
            <person name="Cochrane G."/>
            <person name="Meng A."/>
            <person name="Brown T."/>
            <person name="Cohen L."/>
        </authorList>
    </citation>
    <scope>NUCLEOTIDE SEQUENCE</scope>
    <source>
        <strain evidence="8">CCCM811</strain>
    </source>
</reference>
<dbReference type="EMBL" id="HBIV01000572">
    <property type="protein sequence ID" value="CAE0643868.1"/>
    <property type="molecule type" value="Transcribed_RNA"/>
</dbReference>